<dbReference type="STRING" id="1618392.UW41_C0012G0019"/>
<dbReference type="AlphaFoldDB" id="A0A0G1HPI6"/>
<dbReference type="Proteomes" id="UP000034172">
    <property type="component" value="Unassembled WGS sequence"/>
</dbReference>
<gene>
    <name evidence="1" type="ORF">UW41_C0012G0019</name>
</gene>
<protein>
    <submittedName>
        <fullName evidence="1">Uncharacterized protein</fullName>
    </submittedName>
</protein>
<evidence type="ECO:0000313" key="1">
    <source>
        <dbReference type="EMBL" id="KKT49081.1"/>
    </source>
</evidence>
<organism evidence="1 2">
    <name type="scientific">Candidatus Collierbacteria bacterium GW2011_GWC2_44_18</name>
    <dbReference type="NCBI Taxonomy" id="1618392"/>
    <lineage>
        <taxon>Bacteria</taxon>
        <taxon>Candidatus Collieribacteriota</taxon>
    </lineage>
</organism>
<evidence type="ECO:0000313" key="2">
    <source>
        <dbReference type="Proteomes" id="UP000034172"/>
    </source>
</evidence>
<comment type="caution">
    <text evidence="1">The sequence shown here is derived from an EMBL/GenBank/DDBJ whole genome shotgun (WGS) entry which is preliminary data.</text>
</comment>
<name>A0A0G1HPI6_9BACT</name>
<reference evidence="1 2" key="1">
    <citation type="journal article" date="2015" name="Nature">
        <title>rRNA introns, odd ribosomes, and small enigmatic genomes across a large radiation of phyla.</title>
        <authorList>
            <person name="Brown C.T."/>
            <person name="Hug L.A."/>
            <person name="Thomas B.C."/>
            <person name="Sharon I."/>
            <person name="Castelle C.J."/>
            <person name="Singh A."/>
            <person name="Wilkins M.J."/>
            <person name="Williams K.H."/>
            <person name="Banfield J.F."/>
        </authorList>
    </citation>
    <scope>NUCLEOTIDE SEQUENCE [LARGE SCALE GENOMIC DNA]</scope>
</reference>
<sequence length="79" mass="8951">MKLQITITDEEQKLLAKRAAVLGYDVTKFAKFLLSHEAMKVSEVPTYKMSEAAEVRTRKAIAEDQAGKTKKWIFGKYGN</sequence>
<dbReference type="EMBL" id="LCIE01000012">
    <property type="protein sequence ID" value="KKT49081.1"/>
    <property type="molecule type" value="Genomic_DNA"/>
</dbReference>
<proteinExistence type="predicted"/>
<accession>A0A0G1HPI6</accession>